<dbReference type="HAMAP" id="MF_00377">
    <property type="entry name" value="DnaA_bact"/>
    <property type="match status" value="1"/>
</dbReference>
<feature type="region of interest" description="Disordered" evidence="12">
    <location>
        <begin position="143"/>
        <end position="168"/>
    </location>
</feature>
<evidence type="ECO:0000259" key="13">
    <source>
        <dbReference type="SMART" id="SM00382"/>
    </source>
</evidence>
<dbReference type="InterPro" id="IPR001957">
    <property type="entry name" value="Chromosome_initiator_DnaA"/>
</dbReference>
<evidence type="ECO:0000256" key="6">
    <source>
        <dbReference type="ARBA" id="ARBA00023121"/>
    </source>
</evidence>
<proteinExistence type="inferred from homology"/>
<dbReference type="CDD" id="cd06571">
    <property type="entry name" value="Bac_DnaA_C"/>
    <property type="match status" value="1"/>
</dbReference>
<dbReference type="FunFam" id="1.10.8.60:FF:000003">
    <property type="entry name" value="Chromosomal replication initiator protein DnaA"/>
    <property type="match status" value="1"/>
</dbReference>
<dbReference type="GO" id="GO:0005737">
    <property type="term" value="C:cytoplasm"/>
    <property type="evidence" value="ECO:0007669"/>
    <property type="project" value="UniProtKB-SubCell"/>
</dbReference>
<dbReference type="EMBL" id="UGQW01000002">
    <property type="protein sequence ID" value="STZ68404.1"/>
    <property type="molecule type" value="Genomic_DNA"/>
</dbReference>
<comment type="subunit">
    <text evidence="8">Oligomerizes as a right-handed, spiral filament on DNA at oriC.</text>
</comment>
<dbReference type="Pfam" id="PF00308">
    <property type="entry name" value="Bac_DnaA"/>
    <property type="match status" value="1"/>
</dbReference>
<dbReference type="PRINTS" id="PR00051">
    <property type="entry name" value="DNAA"/>
</dbReference>
<dbReference type="InterPro" id="IPR020591">
    <property type="entry name" value="Chromosome_initiator_DnaA-like"/>
</dbReference>
<gene>
    <name evidence="8 15" type="primary">dnaA</name>
    <name evidence="15" type="ORF">NCTC10660_01922</name>
</gene>
<protein>
    <recommendedName>
        <fullName evidence="8 9">Chromosomal replication initiator protein DnaA</fullName>
    </recommendedName>
</protein>
<dbReference type="Gene3D" id="3.40.50.300">
    <property type="entry name" value="P-loop containing nucleotide triphosphate hydrolases"/>
    <property type="match status" value="1"/>
</dbReference>
<evidence type="ECO:0000256" key="4">
    <source>
        <dbReference type="ARBA" id="ARBA00022741"/>
    </source>
</evidence>
<evidence type="ECO:0000256" key="2">
    <source>
        <dbReference type="ARBA" id="ARBA00022490"/>
    </source>
</evidence>
<dbReference type="Pfam" id="PF08299">
    <property type="entry name" value="Bac_DnaA_C"/>
    <property type="match status" value="1"/>
</dbReference>
<dbReference type="PANTHER" id="PTHR30050">
    <property type="entry name" value="CHROMOSOMAL REPLICATION INITIATOR PROTEIN DNAA"/>
    <property type="match status" value="1"/>
</dbReference>
<dbReference type="FunFam" id="3.40.50.300:FF:000668">
    <property type="entry name" value="Chromosomal replication initiator protein DnaA"/>
    <property type="match status" value="1"/>
</dbReference>
<organism evidence="15 16">
    <name type="scientific">Neisseria elongata</name>
    <dbReference type="NCBI Taxonomy" id="495"/>
    <lineage>
        <taxon>Bacteria</taxon>
        <taxon>Pseudomonadati</taxon>
        <taxon>Pseudomonadota</taxon>
        <taxon>Betaproteobacteria</taxon>
        <taxon>Neisseriales</taxon>
        <taxon>Neisseriaceae</taxon>
        <taxon>Neisseria</taxon>
    </lineage>
</organism>
<dbReference type="GO" id="GO:0006270">
    <property type="term" value="P:DNA replication initiation"/>
    <property type="evidence" value="ECO:0007669"/>
    <property type="project" value="UniProtKB-UniRule"/>
</dbReference>
<keyword evidence="3 8" id="KW-0235">DNA replication</keyword>
<feature type="compositionally biased region" description="Basic and acidic residues" evidence="12">
    <location>
        <begin position="143"/>
        <end position="156"/>
    </location>
</feature>
<dbReference type="SUPFAM" id="SSF48295">
    <property type="entry name" value="TrpR-like"/>
    <property type="match status" value="1"/>
</dbReference>
<feature type="region of interest" description="Domain III, AAA+ region" evidence="8">
    <location>
        <begin position="176"/>
        <end position="392"/>
    </location>
</feature>
<feature type="binding site" evidence="8">
    <location>
        <position position="222"/>
    </location>
    <ligand>
        <name>ATP</name>
        <dbReference type="ChEBI" id="CHEBI:30616"/>
    </ligand>
</feature>
<evidence type="ECO:0000256" key="3">
    <source>
        <dbReference type="ARBA" id="ARBA00022705"/>
    </source>
</evidence>
<dbReference type="InterPro" id="IPR038454">
    <property type="entry name" value="DnaA_N_sf"/>
</dbReference>
<comment type="similarity">
    <text evidence="1 8 11">Belongs to the DnaA family.</text>
</comment>
<dbReference type="GO" id="GO:0008289">
    <property type="term" value="F:lipid binding"/>
    <property type="evidence" value="ECO:0007669"/>
    <property type="project" value="UniProtKB-KW"/>
</dbReference>
<evidence type="ECO:0000256" key="9">
    <source>
        <dbReference type="NCBIfam" id="TIGR00362"/>
    </source>
</evidence>
<dbReference type="Gene3D" id="1.10.1750.10">
    <property type="match status" value="1"/>
</dbReference>
<feature type="binding site" evidence="8">
    <location>
        <position position="224"/>
    </location>
    <ligand>
        <name>ATP</name>
        <dbReference type="ChEBI" id="CHEBI:30616"/>
    </ligand>
</feature>
<comment type="function">
    <text evidence="8 10">Plays an essential role in the initiation and regulation of chromosomal replication. ATP-DnaA binds to the origin of replication (oriC) to initiate formation of the DNA replication initiation complex once per cell cycle. Binds the DnaA box (a 9 base pair repeat at the origin) and separates the double-stranded (ds)DNA. Forms a right-handed helical filament on oriC DNA; dsDNA binds to the exterior of the filament while single-stranded (ss)DNA is stabiized in the filament's interior. The ATP-DnaA-oriC complex binds and stabilizes one strand of the AT-rich DNA unwinding element (DUE), permitting loading of DNA polymerase. After initiation quickly degrades to an ADP-DnaA complex that is not apt for DNA replication. Binds acidic phospholipids.</text>
</comment>
<evidence type="ECO:0000259" key="14">
    <source>
        <dbReference type="SMART" id="SM00760"/>
    </source>
</evidence>
<dbReference type="InterPro" id="IPR024633">
    <property type="entry name" value="DnaA_N_dom"/>
</dbReference>
<evidence type="ECO:0000256" key="1">
    <source>
        <dbReference type="ARBA" id="ARBA00006583"/>
    </source>
</evidence>
<dbReference type="InterPro" id="IPR013317">
    <property type="entry name" value="DnaA_dom"/>
</dbReference>
<dbReference type="SMART" id="SM00382">
    <property type="entry name" value="AAA"/>
    <property type="match status" value="1"/>
</dbReference>
<dbReference type="InterPro" id="IPR013159">
    <property type="entry name" value="DnaA_C"/>
</dbReference>
<feature type="binding site" evidence="8">
    <location>
        <position position="220"/>
    </location>
    <ligand>
        <name>ATP</name>
        <dbReference type="ChEBI" id="CHEBI:30616"/>
    </ligand>
</feature>
<dbReference type="InterPro" id="IPR010921">
    <property type="entry name" value="Trp_repressor/repl_initiator"/>
</dbReference>
<feature type="domain" description="AAA+ ATPase" evidence="13">
    <location>
        <begin position="209"/>
        <end position="339"/>
    </location>
</feature>
<dbReference type="Gene3D" id="3.30.300.180">
    <property type="match status" value="1"/>
</dbReference>
<feature type="compositionally biased region" description="Low complexity" evidence="12">
    <location>
        <begin position="111"/>
        <end position="130"/>
    </location>
</feature>
<evidence type="ECO:0000256" key="7">
    <source>
        <dbReference type="ARBA" id="ARBA00023125"/>
    </source>
</evidence>
<accession>A0A378U158</accession>
<dbReference type="GO" id="GO:0005886">
    <property type="term" value="C:plasma membrane"/>
    <property type="evidence" value="ECO:0007669"/>
    <property type="project" value="TreeGrafter"/>
</dbReference>
<keyword evidence="7 8" id="KW-0238">DNA-binding</keyword>
<dbReference type="SMART" id="SM00760">
    <property type="entry name" value="Bac_DnaA_C"/>
    <property type="match status" value="1"/>
</dbReference>
<evidence type="ECO:0000256" key="10">
    <source>
        <dbReference type="RuleBase" id="RU000577"/>
    </source>
</evidence>
<keyword evidence="5 8" id="KW-0067">ATP-binding</keyword>
<evidence type="ECO:0000313" key="16">
    <source>
        <dbReference type="Proteomes" id="UP000254927"/>
    </source>
</evidence>
<feature type="region of interest" description="Domain I, interacts with DnaA modulators" evidence="8">
    <location>
        <begin position="1"/>
        <end position="110"/>
    </location>
</feature>
<feature type="region of interest" description="Domain IV, binds dsDNA" evidence="8">
    <location>
        <begin position="393"/>
        <end position="512"/>
    </location>
</feature>
<dbReference type="PROSITE" id="PS01008">
    <property type="entry name" value="DNAA"/>
    <property type="match status" value="1"/>
</dbReference>
<feature type="domain" description="Chromosomal replication initiator DnaA C-terminal" evidence="14">
    <location>
        <begin position="420"/>
        <end position="489"/>
    </location>
</feature>
<dbReference type="Gene3D" id="1.10.8.60">
    <property type="match status" value="1"/>
</dbReference>
<dbReference type="NCBIfam" id="TIGR00362">
    <property type="entry name" value="DnaA"/>
    <property type="match status" value="1"/>
</dbReference>
<keyword evidence="4 8" id="KW-0547">Nucleotide-binding</keyword>
<keyword evidence="2 8" id="KW-0963">Cytoplasm</keyword>
<dbReference type="InterPro" id="IPR027417">
    <property type="entry name" value="P-loop_NTPase"/>
</dbReference>
<evidence type="ECO:0000256" key="11">
    <source>
        <dbReference type="RuleBase" id="RU004227"/>
    </source>
</evidence>
<dbReference type="Pfam" id="PF11638">
    <property type="entry name" value="DnaA_N"/>
    <property type="match status" value="1"/>
</dbReference>
<feature type="binding site" evidence="8">
    <location>
        <position position="223"/>
    </location>
    <ligand>
        <name>ATP</name>
        <dbReference type="ChEBI" id="CHEBI:30616"/>
    </ligand>
</feature>
<name>A0A378U158_NEIEL</name>
<comment type="domain">
    <text evidence="8">Domain I is involved in oligomerization and binding regulators, domain II is flexibile and of varying length in different bacteria, domain III forms the AAA+ region, while domain IV binds dsDNA.</text>
</comment>
<feature type="region of interest" description="Disordered" evidence="12">
    <location>
        <begin position="83"/>
        <end position="130"/>
    </location>
</feature>
<dbReference type="AlphaFoldDB" id="A0A378U158"/>
<dbReference type="SUPFAM" id="SSF52540">
    <property type="entry name" value="P-loop containing nucleoside triphosphate hydrolases"/>
    <property type="match status" value="1"/>
</dbReference>
<keyword evidence="6 8" id="KW-0446">Lipid-binding</keyword>
<dbReference type="InterPro" id="IPR018312">
    <property type="entry name" value="Chromosome_initiator_DnaA_CS"/>
</dbReference>
<comment type="caution">
    <text evidence="8">Lacks conserved residue(s) required for the propagation of feature annotation.</text>
</comment>
<comment type="subcellular location">
    <subcellularLocation>
        <location evidence="8">Cytoplasm</location>
    </subcellularLocation>
</comment>
<evidence type="ECO:0000256" key="8">
    <source>
        <dbReference type="HAMAP-Rule" id="MF_00377"/>
    </source>
</evidence>
<dbReference type="InterPro" id="IPR003593">
    <property type="entry name" value="AAA+_ATPase"/>
</dbReference>
<dbReference type="PANTHER" id="PTHR30050:SF2">
    <property type="entry name" value="CHROMOSOMAL REPLICATION INITIATOR PROTEIN DNAA"/>
    <property type="match status" value="1"/>
</dbReference>
<evidence type="ECO:0000256" key="12">
    <source>
        <dbReference type="SAM" id="MobiDB-lite"/>
    </source>
</evidence>
<evidence type="ECO:0000256" key="5">
    <source>
        <dbReference type="ARBA" id="ARBA00022840"/>
    </source>
</evidence>
<dbReference type="GO" id="GO:0003688">
    <property type="term" value="F:DNA replication origin binding"/>
    <property type="evidence" value="ECO:0007669"/>
    <property type="project" value="UniProtKB-UniRule"/>
</dbReference>
<dbReference type="Proteomes" id="UP000254927">
    <property type="component" value="Unassembled WGS sequence"/>
</dbReference>
<dbReference type="CDD" id="cd00009">
    <property type="entry name" value="AAA"/>
    <property type="match status" value="1"/>
</dbReference>
<reference evidence="15 16" key="1">
    <citation type="submission" date="2018-06" db="EMBL/GenBank/DDBJ databases">
        <authorList>
            <consortium name="Pathogen Informatics"/>
            <person name="Doyle S."/>
        </authorList>
    </citation>
    <scope>NUCLEOTIDE SEQUENCE [LARGE SCALE GENOMIC DNA]</scope>
    <source>
        <strain evidence="15 16">NCTC10660</strain>
    </source>
</reference>
<evidence type="ECO:0000313" key="15">
    <source>
        <dbReference type="EMBL" id="STZ68404.1"/>
    </source>
</evidence>
<dbReference type="GO" id="GO:0006275">
    <property type="term" value="P:regulation of DNA replication"/>
    <property type="evidence" value="ECO:0007669"/>
    <property type="project" value="UniProtKB-UniRule"/>
</dbReference>
<dbReference type="GO" id="GO:0005524">
    <property type="term" value="F:ATP binding"/>
    <property type="evidence" value="ECO:0007669"/>
    <property type="project" value="UniProtKB-UniRule"/>
</dbReference>
<sequence>MNTLTLAEFWPLCLRRLHQMLTPQQFDTWIAPLTVGEENDVWVVYGKNQFASNMLQNQFAAKFETVLKELAPEQPALQFKAGRGISYPMTPDENTDTVQETTSAPERPSESSTAAMAKPAKSPAKPKQSAQDILAERLKNLPAKSAEEQQEHKPEAAKTTPGRTEEQRDAHYAHTNLSPDYTFATLVEGKGNRMAAAAAKSIAENPGDRYNPFFLYGSTGLGKTHLVQAIGNDLLQHNPKAKVRYMHADEYIRGLMNAFRTNNYDTFKQQYKQYDLLIIDDIQFIKGKDRTMEEFFYLYNHFHTEKKQLILTCDVLPAKIEDMDDRLKSRFSWGLTLELEPPEFEMRVAILQKKAESAGVTLREDAAFFIAKHIRSNVRELEGAFKRVEASSRFQKKPIDIDLATEALQDIVASAYKVITAELILDAVAKHYRVKISELLGKKRTRNIARPRQVAMSLTKDLTSLSLPAIGEAFGGRDHTTVMHGIKAVAKLRQEDPEVAQDYEKLLLLIQN</sequence>